<dbReference type="Proteomes" id="UP001239795">
    <property type="component" value="Unassembled WGS sequence"/>
</dbReference>
<organism evidence="1 2">
    <name type="scientific">Colletotrichum melonis</name>
    <dbReference type="NCBI Taxonomy" id="1209925"/>
    <lineage>
        <taxon>Eukaryota</taxon>
        <taxon>Fungi</taxon>
        <taxon>Dikarya</taxon>
        <taxon>Ascomycota</taxon>
        <taxon>Pezizomycotina</taxon>
        <taxon>Sordariomycetes</taxon>
        <taxon>Hypocreomycetidae</taxon>
        <taxon>Glomerellales</taxon>
        <taxon>Glomerellaceae</taxon>
        <taxon>Colletotrichum</taxon>
        <taxon>Colletotrichum acutatum species complex</taxon>
    </lineage>
</organism>
<comment type="caution">
    <text evidence="1">The sequence shown here is derived from an EMBL/GenBank/DDBJ whole genome shotgun (WGS) entry which is preliminary data.</text>
</comment>
<accession>A0AAI9UBR0</accession>
<gene>
    <name evidence="1" type="ORF">CMEL01_05205</name>
</gene>
<name>A0AAI9UBR0_9PEZI</name>
<evidence type="ECO:0000313" key="1">
    <source>
        <dbReference type="EMBL" id="KAK1453546.1"/>
    </source>
</evidence>
<dbReference type="EMBL" id="MLGG01000035">
    <property type="protein sequence ID" value="KAK1453546.1"/>
    <property type="molecule type" value="Genomic_DNA"/>
</dbReference>
<dbReference type="AlphaFoldDB" id="A0AAI9UBR0"/>
<proteinExistence type="predicted"/>
<keyword evidence="2" id="KW-1185">Reference proteome</keyword>
<reference evidence="1 2" key="1">
    <citation type="submission" date="2016-10" db="EMBL/GenBank/DDBJ databases">
        <title>The genome sequence of Colletotrichum fioriniae PJ7.</title>
        <authorList>
            <person name="Baroncelli R."/>
        </authorList>
    </citation>
    <scope>NUCLEOTIDE SEQUENCE [LARGE SCALE GENOMIC DNA]</scope>
    <source>
        <strain evidence="1">Col 31</strain>
    </source>
</reference>
<sequence>MLRFFRGGRVMAGPVTRSLQRCSVKPALGRINSGTEAVLSFATSTYSLAAMTPAAM</sequence>
<protein>
    <submittedName>
        <fullName evidence="1">Uncharacterized protein</fullName>
    </submittedName>
</protein>
<evidence type="ECO:0000313" key="2">
    <source>
        <dbReference type="Proteomes" id="UP001239795"/>
    </source>
</evidence>